<organism evidence="2 3">
    <name type="scientific">Kribbella orskensis</name>
    <dbReference type="NCBI Taxonomy" id="2512216"/>
    <lineage>
        <taxon>Bacteria</taxon>
        <taxon>Bacillati</taxon>
        <taxon>Actinomycetota</taxon>
        <taxon>Actinomycetes</taxon>
        <taxon>Propionibacteriales</taxon>
        <taxon>Kribbellaceae</taxon>
        <taxon>Kribbella</taxon>
    </lineage>
</organism>
<keyword evidence="1" id="KW-0472">Membrane</keyword>
<comment type="caution">
    <text evidence="2">The sequence shown here is derived from an EMBL/GenBank/DDBJ whole genome shotgun (WGS) entry which is preliminary data.</text>
</comment>
<feature type="transmembrane region" description="Helical" evidence="1">
    <location>
        <begin position="21"/>
        <end position="42"/>
    </location>
</feature>
<sequence>MRQSLSENPVAPTAATAGRRSAGYAVLVAVALSVVLAVAAIVDQASGHTLSDHANAVYASSGKQPSASLLYGLVYAVATVNALLWLFVLRVARSRRRSAAVLAVIVAAVTAGLAVLLLVSSEYDARIFPPLWGVLAILPAVPGILATGLLLRPGFRAGSVARRR</sequence>
<accession>A0ABY2BVW1</accession>
<evidence type="ECO:0000313" key="3">
    <source>
        <dbReference type="Proteomes" id="UP000295818"/>
    </source>
</evidence>
<feature type="transmembrane region" description="Helical" evidence="1">
    <location>
        <begin position="100"/>
        <end position="119"/>
    </location>
</feature>
<name>A0ABY2BVW1_9ACTN</name>
<feature type="transmembrane region" description="Helical" evidence="1">
    <location>
        <begin position="69"/>
        <end position="88"/>
    </location>
</feature>
<dbReference type="EMBL" id="SLWM01000001">
    <property type="protein sequence ID" value="TCO32377.1"/>
    <property type="molecule type" value="Genomic_DNA"/>
</dbReference>
<keyword evidence="1" id="KW-0812">Transmembrane</keyword>
<feature type="transmembrane region" description="Helical" evidence="1">
    <location>
        <begin position="131"/>
        <end position="155"/>
    </location>
</feature>
<evidence type="ECO:0000256" key="1">
    <source>
        <dbReference type="SAM" id="Phobius"/>
    </source>
</evidence>
<keyword evidence="3" id="KW-1185">Reference proteome</keyword>
<gene>
    <name evidence="2" type="ORF">EV644_1011021</name>
</gene>
<dbReference type="RefSeq" id="WP_132186767.1">
    <property type="nucleotide sequence ID" value="NZ_SLWM01000001.1"/>
</dbReference>
<reference evidence="2 3" key="1">
    <citation type="journal article" date="2015" name="Stand. Genomic Sci.">
        <title>Genomic Encyclopedia of Bacterial and Archaeal Type Strains, Phase III: the genomes of soil and plant-associated and newly described type strains.</title>
        <authorList>
            <person name="Whitman W.B."/>
            <person name="Woyke T."/>
            <person name="Klenk H.P."/>
            <person name="Zhou Y."/>
            <person name="Lilburn T.G."/>
            <person name="Beck B.J."/>
            <person name="De Vos P."/>
            <person name="Vandamme P."/>
            <person name="Eisen J.A."/>
            <person name="Garrity G."/>
            <person name="Hugenholtz P."/>
            <person name="Kyrpides N.C."/>
        </authorList>
    </citation>
    <scope>NUCLEOTIDE SEQUENCE [LARGE SCALE GENOMIC DNA]</scope>
    <source>
        <strain evidence="2 3">VKM Ac-2538</strain>
    </source>
</reference>
<protein>
    <submittedName>
        <fullName evidence="2">Uncharacterized protein</fullName>
    </submittedName>
</protein>
<keyword evidence="1" id="KW-1133">Transmembrane helix</keyword>
<proteinExistence type="predicted"/>
<dbReference type="Proteomes" id="UP000295818">
    <property type="component" value="Unassembled WGS sequence"/>
</dbReference>
<evidence type="ECO:0000313" key="2">
    <source>
        <dbReference type="EMBL" id="TCO32377.1"/>
    </source>
</evidence>